<dbReference type="FunFam" id="4.10.410.10:FF:000020">
    <property type="entry name" value="Collagen, type VI, alpha 3"/>
    <property type="match status" value="1"/>
</dbReference>
<dbReference type="SMART" id="SM00131">
    <property type="entry name" value="KU"/>
    <property type="match status" value="1"/>
</dbReference>
<evidence type="ECO:0000256" key="3">
    <source>
        <dbReference type="ARBA" id="ARBA00023157"/>
    </source>
</evidence>
<sequence length="83" mass="9249">AAHYRCRLPIKGPCANFTLRWYYDVKLKECTRFWYGGCDGNENRFETQEECEKTCVSGGLLLLLSPSSLASAPTCPGVEGDQP</sequence>
<dbReference type="GeneTree" id="ENSGT00940000171532"/>
<name>A0A8C4TE23_ERPCA</name>
<keyword evidence="3" id="KW-1015">Disulfide bond</keyword>
<dbReference type="Ensembl" id="ENSECRT00000028578.1">
    <property type="protein sequence ID" value="ENSECRP00000027993.1"/>
    <property type="gene ID" value="ENSECRG00000018944.1"/>
</dbReference>
<dbReference type="GO" id="GO:0004867">
    <property type="term" value="F:serine-type endopeptidase inhibitor activity"/>
    <property type="evidence" value="ECO:0007669"/>
    <property type="project" value="UniProtKB-KW"/>
</dbReference>
<dbReference type="SUPFAM" id="SSF57362">
    <property type="entry name" value="BPTI-like"/>
    <property type="match status" value="1"/>
</dbReference>
<keyword evidence="6" id="KW-1185">Reference proteome</keyword>
<evidence type="ECO:0000256" key="2">
    <source>
        <dbReference type="ARBA" id="ARBA00022900"/>
    </source>
</evidence>
<dbReference type="AlphaFoldDB" id="A0A8C4TE23"/>
<evidence type="ECO:0000259" key="4">
    <source>
        <dbReference type="PROSITE" id="PS50279"/>
    </source>
</evidence>
<evidence type="ECO:0000313" key="6">
    <source>
        <dbReference type="Proteomes" id="UP000694620"/>
    </source>
</evidence>
<dbReference type="Gene3D" id="4.10.410.10">
    <property type="entry name" value="Pancreatic trypsin inhibitor Kunitz domain"/>
    <property type="match status" value="1"/>
</dbReference>
<dbReference type="PROSITE" id="PS00280">
    <property type="entry name" value="BPTI_KUNITZ_1"/>
    <property type="match status" value="1"/>
</dbReference>
<organism evidence="5 6">
    <name type="scientific">Erpetoichthys calabaricus</name>
    <name type="common">Rope fish</name>
    <name type="synonym">Calamoichthys calabaricus</name>
    <dbReference type="NCBI Taxonomy" id="27687"/>
    <lineage>
        <taxon>Eukaryota</taxon>
        <taxon>Metazoa</taxon>
        <taxon>Chordata</taxon>
        <taxon>Craniata</taxon>
        <taxon>Vertebrata</taxon>
        <taxon>Euteleostomi</taxon>
        <taxon>Actinopterygii</taxon>
        <taxon>Polypteriformes</taxon>
        <taxon>Polypteridae</taxon>
        <taxon>Erpetoichthys</taxon>
    </lineage>
</organism>
<dbReference type="InterPro" id="IPR036880">
    <property type="entry name" value="Kunitz_BPTI_sf"/>
</dbReference>
<reference evidence="5" key="2">
    <citation type="submission" date="2025-08" db="UniProtKB">
        <authorList>
            <consortium name="Ensembl"/>
        </authorList>
    </citation>
    <scope>IDENTIFICATION</scope>
</reference>
<feature type="domain" description="BPTI/Kunitz inhibitor" evidence="4">
    <location>
        <begin position="12"/>
        <end position="55"/>
    </location>
</feature>
<proteinExistence type="predicted"/>
<dbReference type="Proteomes" id="UP000694620">
    <property type="component" value="Chromosome 8"/>
</dbReference>
<dbReference type="PRINTS" id="PR00759">
    <property type="entry name" value="BASICPTASE"/>
</dbReference>
<dbReference type="GO" id="GO:0005615">
    <property type="term" value="C:extracellular space"/>
    <property type="evidence" value="ECO:0007669"/>
    <property type="project" value="TreeGrafter"/>
</dbReference>
<evidence type="ECO:0000313" key="5">
    <source>
        <dbReference type="Ensembl" id="ENSECRP00000027993.1"/>
    </source>
</evidence>
<evidence type="ECO:0000256" key="1">
    <source>
        <dbReference type="ARBA" id="ARBA00022690"/>
    </source>
</evidence>
<dbReference type="PANTHER" id="PTHR10083:SF328">
    <property type="entry name" value="TISSUE FACTOR PATHWAY INHIBITOR"/>
    <property type="match status" value="1"/>
</dbReference>
<reference evidence="5" key="1">
    <citation type="submission" date="2021-06" db="EMBL/GenBank/DDBJ databases">
        <authorList>
            <consortium name="Wellcome Sanger Institute Data Sharing"/>
        </authorList>
    </citation>
    <scope>NUCLEOTIDE SEQUENCE [LARGE SCALE GENOMIC DNA]</scope>
</reference>
<dbReference type="InterPro" id="IPR020901">
    <property type="entry name" value="Prtase_inh_Kunz-CS"/>
</dbReference>
<dbReference type="Pfam" id="PF00014">
    <property type="entry name" value="Kunitz_BPTI"/>
    <property type="match status" value="1"/>
</dbReference>
<dbReference type="InterPro" id="IPR002223">
    <property type="entry name" value="Kunitz_BPTI"/>
</dbReference>
<dbReference type="PANTHER" id="PTHR10083">
    <property type="entry name" value="KUNITZ-TYPE PROTEASE INHIBITOR-RELATED"/>
    <property type="match status" value="1"/>
</dbReference>
<reference evidence="5" key="3">
    <citation type="submission" date="2025-09" db="UniProtKB">
        <authorList>
            <consortium name="Ensembl"/>
        </authorList>
    </citation>
    <scope>IDENTIFICATION</scope>
</reference>
<accession>A0A8C4TE23</accession>
<keyword evidence="1" id="KW-0646">Protease inhibitor</keyword>
<keyword evidence="2" id="KW-0722">Serine protease inhibitor</keyword>
<protein>
    <recommendedName>
        <fullName evidence="4">BPTI/Kunitz inhibitor domain-containing protein</fullName>
    </recommendedName>
</protein>
<dbReference type="PROSITE" id="PS50279">
    <property type="entry name" value="BPTI_KUNITZ_2"/>
    <property type="match status" value="1"/>
</dbReference>
<dbReference type="InterPro" id="IPR050098">
    <property type="entry name" value="TFPI/VKTCI-like"/>
</dbReference>